<dbReference type="GO" id="GO:0036444">
    <property type="term" value="P:calcium import into the mitochondrion"/>
    <property type="evidence" value="ECO:0007669"/>
    <property type="project" value="TreeGrafter"/>
</dbReference>
<evidence type="ECO:0000256" key="19">
    <source>
        <dbReference type="SAM" id="Phobius"/>
    </source>
</evidence>
<dbReference type="EMBL" id="KI669494">
    <property type="protein sequence ID" value="OCF36978.1"/>
    <property type="molecule type" value="Genomic_DNA"/>
</dbReference>
<evidence type="ECO:0000256" key="12">
    <source>
        <dbReference type="ARBA" id="ARBA00023136"/>
    </source>
</evidence>
<feature type="compositionally biased region" description="Low complexity" evidence="18">
    <location>
        <begin position="173"/>
        <end position="185"/>
    </location>
</feature>
<evidence type="ECO:0000256" key="1">
    <source>
        <dbReference type="ARBA" id="ARBA00004448"/>
    </source>
</evidence>
<protein>
    <recommendedName>
        <fullName evidence="16">Calcium uniporter protein, mitochondrial</fullName>
    </recommendedName>
</protein>
<dbReference type="OrthoDB" id="278338at2759"/>
<evidence type="ECO:0000256" key="8">
    <source>
        <dbReference type="ARBA" id="ARBA00022837"/>
    </source>
</evidence>
<accession>A0A1B9H121</accession>
<dbReference type="AlphaFoldDB" id="A0A1B9H121"/>
<evidence type="ECO:0000256" key="14">
    <source>
        <dbReference type="ARBA" id="ARBA00036634"/>
    </source>
</evidence>
<keyword evidence="3" id="KW-0813">Transport</keyword>
<evidence type="ECO:0000313" key="22">
    <source>
        <dbReference type="Proteomes" id="UP000092666"/>
    </source>
</evidence>
<dbReference type="PANTHER" id="PTHR13462:SF10">
    <property type="entry name" value="CALCIUM UNIPORTER PROTEIN, MITOCHONDRIAL"/>
    <property type="match status" value="1"/>
</dbReference>
<keyword evidence="5" id="KW-0107">Calcium channel</keyword>
<evidence type="ECO:0000256" key="6">
    <source>
        <dbReference type="ARBA" id="ARBA00022692"/>
    </source>
</evidence>
<evidence type="ECO:0000256" key="3">
    <source>
        <dbReference type="ARBA" id="ARBA00022448"/>
    </source>
</evidence>
<keyword evidence="11" id="KW-0496">Mitochondrion</keyword>
<evidence type="ECO:0000256" key="11">
    <source>
        <dbReference type="ARBA" id="ARBA00023128"/>
    </source>
</evidence>
<feature type="region of interest" description="Disordered" evidence="18">
    <location>
        <begin position="249"/>
        <end position="280"/>
    </location>
</feature>
<feature type="compositionally biased region" description="Basic and acidic residues" evidence="18">
    <location>
        <begin position="570"/>
        <end position="586"/>
    </location>
</feature>
<feature type="compositionally biased region" description="Acidic residues" evidence="18">
    <location>
        <begin position="540"/>
        <end position="549"/>
    </location>
</feature>
<evidence type="ECO:0000256" key="5">
    <source>
        <dbReference type="ARBA" id="ARBA00022673"/>
    </source>
</evidence>
<sequence>MRSSLTRTALHPIRTAIPTTRLAVQRLTAIRMAHRPVITTRSIHVSSAPLKPSQTISRFQTNANSFSSSSSPSAPGKKAGTEHQIDPDQTIEGATDLSHAHFIASASPKSDFNPSQTPKAGQDFSSDQAPPADHAVGPTRQEKESQSSTEAPGQWQGKLSPTSSHLFKLLLPLPSPASRSASPSDNPDDVSRGKSTAPRQTAFLLHPSQPLSHLSRLIIGSLPPEYRESEITYLSLTGQADDLDSHLRNAEEQDQADTSGRQEGGPYLHERSEEDGRWQEVSWSQSTDLSDFIKQSCLNERFKIVISPTSEAARASLKKERSGIEGGQQGDLVLEVIIPSFASRTHYIRRRLVTLTKELDKMTKQKKTIDYRAHKGAQRLAVAALGGGVAYWVAVIRYTFFTDAGWDLMEPVTWATGFAALLGSAAFLIYHNREVSYSSLLDLSITARQRKLYDEAGLDIERWTEMVAEAKTLRREISRIAADYDIEWRGELENLADAASRTLRSRKETDLNSDTKNGTDHPNSRALDSMAKQGQSSDQQDGESESEAEGDGKIDVDATINEAAELAEQSEEKRSKEQAAQRKGEVLEPSNGKTKTNGKHKSGGDRGSRARQGEEKESESEVRGRARANKIIDG</sequence>
<reference evidence="21 22" key="1">
    <citation type="submission" date="2013-07" db="EMBL/GenBank/DDBJ databases">
        <title>The Genome Sequence of Cryptococcus heveanensis BCC8398.</title>
        <authorList>
            <consortium name="The Broad Institute Genome Sequencing Platform"/>
            <person name="Cuomo C."/>
            <person name="Litvintseva A."/>
            <person name="Chen Y."/>
            <person name="Heitman J."/>
            <person name="Sun S."/>
            <person name="Springer D."/>
            <person name="Dromer F."/>
            <person name="Young S.K."/>
            <person name="Zeng Q."/>
            <person name="Gargeya S."/>
            <person name="Fitzgerald M."/>
            <person name="Abouelleil A."/>
            <person name="Alvarado L."/>
            <person name="Berlin A.M."/>
            <person name="Chapman S.B."/>
            <person name="Dewar J."/>
            <person name="Goldberg J."/>
            <person name="Griggs A."/>
            <person name="Gujja S."/>
            <person name="Hansen M."/>
            <person name="Howarth C."/>
            <person name="Imamovic A."/>
            <person name="Larimer J."/>
            <person name="McCowan C."/>
            <person name="Murphy C."/>
            <person name="Pearson M."/>
            <person name="Priest M."/>
            <person name="Roberts A."/>
            <person name="Saif S."/>
            <person name="Shea T."/>
            <person name="Sykes S."/>
            <person name="Wortman J."/>
            <person name="Nusbaum C."/>
            <person name="Birren B."/>
        </authorList>
    </citation>
    <scope>NUCLEOTIDE SEQUENCE [LARGE SCALE GENOMIC DNA]</scope>
    <source>
        <strain evidence="21 22">BCC8398</strain>
    </source>
</reference>
<feature type="compositionally biased region" description="Polar residues" evidence="18">
    <location>
        <begin position="107"/>
        <end position="128"/>
    </location>
</feature>
<keyword evidence="13" id="KW-0407">Ion channel</keyword>
<evidence type="ECO:0000256" key="7">
    <source>
        <dbReference type="ARBA" id="ARBA00022792"/>
    </source>
</evidence>
<feature type="region of interest" description="Disordered" evidence="18">
    <location>
        <begin position="62"/>
        <end position="84"/>
    </location>
</feature>
<comment type="catalytic activity">
    <reaction evidence="14">
        <text>Ca(2+)(in) = Ca(2+)(out)</text>
        <dbReference type="Rhea" id="RHEA:29671"/>
        <dbReference type="ChEBI" id="CHEBI:29108"/>
    </reaction>
</comment>
<feature type="region of interest" description="Disordered" evidence="18">
    <location>
        <begin position="106"/>
        <end position="160"/>
    </location>
</feature>
<feature type="transmembrane region" description="Helical" evidence="19">
    <location>
        <begin position="380"/>
        <end position="400"/>
    </location>
</feature>
<gene>
    <name evidence="21" type="ORF">I316_01576</name>
</gene>
<dbReference type="InterPro" id="IPR039055">
    <property type="entry name" value="MCU_fam"/>
</dbReference>
<reference evidence="22" key="2">
    <citation type="submission" date="2013-12" db="EMBL/GenBank/DDBJ databases">
        <title>Evolution of pathogenesis and genome organization in the Tremellales.</title>
        <authorList>
            <person name="Cuomo C."/>
            <person name="Litvintseva A."/>
            <person name="Heitman J."/>
            <person name="Chen Y."/>
            <person name="Sun S."/>
            <person name="Springer D."/>
            <person name="Dromer F."/>
            <person name="Young S."/>
            <person name="Zeng Q."/>
            <person name="Chapman S."/>
            <person name="Gujja S."/>
            <person name="Saif S."/>
            <person name="Birren B."/>
        </authorList>
    </citation>
    <scope>NUCLEOTIDE SEQUENCE [LARGE SCALE GENOMIC DNA]</scope>
    <source>
        <strain evidence="22">BCC8398</strain>
    </source>
</reference>
<dbReference type="GO" id="GO:0005262">
    <property type="term" value="F:calcium channel activity"/>
    <property type="evidence" value="ECO:0007669"/>
    <property type="project" value="UniProtKB-KW"/>
</dbReference>
<dbReference type="Pfam" id="PF04678">
    <property type="entry name" value="MCU"/>
    <property type="match status" value="1"/>
</dbReference>
<name>A0A1B9H121_9TREE</name>
<dbReference type="InterPro" id="IPR006769">
    <property type="entry name" value="MCU_C"/>
</dbReference>
<dbReference type="GO" id="GO:1990246">
    <property type="term" value="C:uniplex complex"/>
    <property type="evidence" value="ECO:0007669"/>
    <property type="project" value="TreeGrafter"/>
</dbReference>
<keyword evidence="4" id="KW-0109">Calcium transport</keyword>
<evidence type="ECO:0000256" key="15">
    <source>
        <dbReference type="ARBA" id="ARBA00044966"/>
    </source>
</evidence>
<feature type="compositionally biased region" description="Low complexity" evidence="18">
    <location>
        <begin position="67"/>
        <end position="78"/>
    </location>
</feature>
<feature type="domain" description="Calcium uniporter protein C-terminal" evidence="20">
    <location>
        <begin position="343"/>
        <end position="465"/>
    </location>
</feature>
<evidence type="ECO:0000259" key="20">
    <source>
        <dbReference type="Pfam" id="PF04678"/>
    </source>
</evidence>
<evidence type="ECO:0000256" key="13">
    <source>
        <dbReference type="ARBA" id="ARBA00023303"/>
    </source>
</evidence>
<keyword evidence="10" id="KW-0406">Ion transport</keyword>
<keyword evidence="9 19" id="KW-1133">Transmembrane helix</keyword>
<evidence type="ECO:0000256" key="17">
    <source>
        <dbReference type="ARBA" id="ARBA00045938"/>
    </source>
</evidence>
<dbReference type="GO" id="GO:0051560">
    <property type="term" value="P:mitochondrial calcium ion homeostasis"/>
    <property type="evidence" value="ECO:0007669"/>
    <property type="project" value="InterPro"/>
</dbReference>
<feature type="compositionally biased region" description="Polar residues" evidence="18">
    <location>
        <begin position="146"/>
        <end position="160"/>
    </location>
</feature>
<keyword evidence="12 19" id="KW-0472">Membrane</keyword>
<keyword evidence="22" id="KW-1185">Reference proteome</keyword>
<evidence type="ECO:0000256" key="9">
    <source>
        <dbReference type="ARBA" id="ARBA00022989"/>
    </source>
</evidence>
<evidence type="ECO:0000256" key="2">
    <source>
        <dbReference type="ARBA" id="ARBA00005653"/>
    </source>
</evidence>
<comment type="subunit">
    <text evidence="15">Homotetramer, assembles in a dimer or dimers configuration with two interfaces.</text>
</comment>
<evidence type="ECO:0000256" key="18">
    <source>
        <dbReference type="SAM" id="MobiDB-lite"/>
    </source>
</evidence>
<proteinExistence type="inferred from homology"/>
<keyword evidence="7" id="KW-0999">Mitochondrion inner membrane</keyword>
<comment type="subcellular location">
    <subcellularLocation>
        <location evidence="1">Mitochondrion inner membrane</location>
        <topology evidence="1">Multi-pass membrane protein</topology>
    </subcellularLocation>
</comment>
<keyword evidence="8" id="KW-0106">Calcium</keyword>
<feature type="compositionally biased region" description="Basic and acidic residues" evidence="18">
    <location>
        <begin position="602"/>
        <end position="634"/>
    </location>
</feature>
<evidence type="ECO:0000256" key="10">
    <source>
        <dbReference type="ARBA" id="ARBA00023065"/>
    </source>
</evidence>
<dbReference type="PANTHER" id="PTHR13462">
    <property type="entry name" value="CALCIUM UNIPORTER PROTEIN, MITOCHONDRIAL"/>
    <property type="match status" value="1"/>
</dbReference>
<keyword evidence="6 19" id="KW-0812">Transmembrane</keyword>
<evidence type="ECO:0000256" key="16">
    <source>
        <dbReference type="ARBA" id="ARBA00044981"/>
    </source>
</evidence>
<feature type="region of interest" description="Disordered" evidence="18">
    <location>
        <begin position="504"/>
        <end position="634"/>
    </location>
</feature>
<feature type="transmembrane region" description="Helical" evidence="19">
    <location>
        <begin position="412"/>
        <end position="430"/>
    </location>
</feature>
<dbReference type="GO" id="GO:0015292">
    <property type="term" value="F:uniporter activity"/>
    <property type="evidence" value="ECO:0007669"/>
    <property type="project" value="TreeGrafter"/>
</dbReference>
<feature type="compositionally biased region" description="Basic and acidic residues" evidence="18">
    <location>
        <begin position="268"/>
        <end position="278"/>
    </location>
</feature>
<comment type="function">
    <text evidence="17">Highly selective calcium channel localized to the inner mitochondrial membrane, which mediates calcium uptake into the mitochondrial matrix. Mitochondrial calcium homeostasis plays key roles in cellular physiology and regulates ATP production, cytoplasmic calcium signals and activation of cell death pathways. Sufficient to operate as a pore-forming channel without the need of calcium-sensor or auxiliary subunit.</text>
</comment>
<organism evidence="21 22">
    <name type="scientific">Kwoniella heveanensis BCC8398</name>
    <dbReference type="NCBI Taxonomy" id="1296120"/>
    <lineage>
        <taxon>Eukaryota</taxon>
        <taxon>Fungi</taxon>
        <taxon>Dikarya</taxon>
        <taxon>Basidiomycota</taxon>
        <taxon>Agaricomycotina</taxon>
        <taxon>Tremellomycetes</taxon>
        <taxon>Tremellales</taxon>
        <taxon>Cryptococcaceae</taxon>
        <taxon>Kwoniella</taxon>
    </lineage>
</organism>
<dbReference type="STRING" id="1296120.A0A1B9H121"/>
<comment type="similarity">
    <text evidence="2">Belongs to the MCU (TC 1.A.77) family.</text>
</comment>
<evidence type="ECO:0000313" key="21">
    <source>
        <dbReference type="EMBL" id="OCF36978.1"/>
    </source>
</evidence>
<feature type="region of interest" description="Disordered" evidence="18">
    <location>
        <begin position="173"/>
        <end position="196"/>
    </location>
</feature>
<evidence type="ECO:0000256" key="4">
    <source>
        <dbReference type="ARBA" id="ARBA00022568"/>
    </source>
</evidence>
<dbReference type="Proteomes" id="UP000092666">
    <property type="component" value="Unassembled WGS sequence"/>
</dbReference>